<dbReference type="HOGENOM" id="CLU_123170_2_0_2"/>
<dbReference type="InParanoid" id="G0EG09"/>
<dbReference type="InterPro" id="IPR007842">
    <property type="entry name" value="HEPN_dom"/>
</dbReference>
<dbReference type="PROSITE" id="PS50910">
    <property type="entry name" value="HEPN"/>
    <property type="match status" value="1"/>
</dbReference>
<gene>
    <name evidence="2" type="ordered locus">Pyrfu_1251</name>
</gene>
<dbReference type="SMART" id="SM00748">
    <property type="entry name" value="HEPN"/>
    <property type="match status" value="1"/>
</dbReference>
<evidence type="ECO:0000259" key="1">
    <source>
        <dbReference type="PROSITE" id="PS50910"/>
    </source>
</evidence>
<accession>G0EG09</accession>
<name>G0EG09_PYRF1</name>
<dbReference type="Pfam" id="PF05168">
    <property type="entry name" value="HEPN"/>
    <property type="match status" value="1"/>
</dbReference>
<dbReference type="EMBL" id="CP002838">
    <property type="protein sequence ID" value="AEM39110.1"/>
    <property type="molecule type" value="Genomic_DNA"/>
</dbReference>
<reference evidence="2 3" key="1">
    <citation type="journal article" date="2011" name="Stand. Genomic Sci.">
        <title>Complete genome sequence of the hyperthermophilic chemolithoautotroph Pyrolobus fumarii type strain (1A).</title>
        <authorList>
            <person name="Anderson I."/>
            <person name="Goker M."/>
            <person name="Nolan M."/>
            <person name="Lucas S."/>
            <person name="Hammon N."/>
            <person name="Deshpande S."/>
            <person name="Cheng J.F."/>
            <person name="Tapia R."/>
            <person name="Han C."/>
            <person name="Goodwin L."/>
            <person name="Pitluck S."/>
            <person name="Huntemann M."/>
            <person name="Liolios K."/>
            <person name="Ivanova N."/>
            <person name="Pagani I."/>
            <person name="Mavromatis K."/>
            <person name="Ovchinikova G."/>
            <person name="Pati A."/>
            <person name="Chen A."/>
            <person name="Palaniappan K."/>
            <person name="Land M."/>
            <person name="Hauser L."/>
            <person name="Brambilla E.M."/>
            <person name="Huber H."/>
            <person name="Yasawong M."/>
            <person name="Rohde M."/>
            <person name="Spring S."/>
            <person name="Abt B."/>
            <person name="Sikorski J."/>
            <person name="Wirth R."/>
            <person name="Detter J.C."/>
            <person name="Woyke T."/>
            <person name="Bristow J."/>
            <person name="Eisen J.A."/>
            <person name="Markowitz V."/>
            <person name="Hugenholtz P."/>
            <person name="Kyrpides N.C."/>
            <person name="Klenk H.P."/>
            <person name="Lapidus A."/>
        </authorList>
    </citation>
    <scope>NUCLEOTIDE SEQUENCE [LARGE SCALE GENOMIC DNA]</scope>
    <source>
        <strain evidence="3">DSM 11204 / 1A</strain>
    </source>
</reference>
<sequence length="147" mass="17018">MSRVVAGYTRVEHRIWGLSVVRVPSEWLEKAKFFYERARSDLEQGVYWAACFEAHQSVELILKGLQVAIIGVHEFTHDLVRLLRGLQEAGLEVPEELIVYADALTPHYTMARYPGRKPVVYDEDAGRRCVEYARRLWEWAESVAKDP</sequence>
<dbReference type="KEGG" id="pfm:Pyrfu_1251"/>
<feature type="domain" description="HEPN" evidence="1">
    <location>
        <begin position="28"/>
        <end position="136"/>
    </location>
</feature>
<dbReference type="SUPFAM" id="SSF81593">
    <property type="entry name" value="Nucleotidyltransferase substrate binding subunit/domain"/>
    <property type="match status" value="1"/>
</dbReference>
<evidence type="ECO:0000313" key="3">
    <source>
        <dbReference type="Proteomes" id="UP000001037"/>
    </source>
</evidence>
<evidence type="ECO:0000313" key="2">
    <source>
        <dbReference type="EMBL" id="AEM39110.1"/>
    </source>
</evidence>
<dbReference type="Proteomes" id="UP000001037">
    <property type="component" value="Chromosome"/>
</dbReference>
<keyword evidence="3" id="KW-1185">Reference proteome</keyword>
<dbReference type="Gene3D" id="1.20.120.330">
    <property type="entry name" value="Nucleotidyltransferases domain 2"/>
    <property type="match status" value="1"/>
</dbReference>
<dbReference type="STRING" id="694429.Pyrfu_1251"/>
<organism evidence="2 3">
    <name type="scientific">Pyrolobus fumarii (strain DSM 11204 / 1A)</name>
    <dbReference type="NCBI Taxonomy" id="694429"/>
    <lineage>
        <taxon>Archaea</taxon>
        <taxon>Thermoproteota</taxon>
        <taxon>Thermoprotei</taxon>
        <taxon>Desulfurococcales</taxon>
        <taxon>Pyrodictiaceae</taxon>
        <taxon>Pyrolobus</taxon>
    </lineage>
</organism>
<proteinExistence type="predicted"/>
<protein>
    <submittedName>
        <fullName evidence="2">HEPN domain protein</fullName>
    </submittedName>
</protein>
<dbReference type="eggNOG" id="arCOG01191">
    <property type="taxonomic scope" value="Archaea"/>
</dbReference>
<dbReference type="AlphaFoldDB" id="G0EG09"/>